<feature type="compositionally biased region" description="Low complexity" evidence="1">
    <location>
        <begin position="423"/>
        <end position="434"/>
    </location>
</feature>
<dbReference type="EMBL" id="VDEP01000471">
    <property type="protein sequence ID" value="KAA1076103.1"/>
    <property type="molecule type" value="Genomic_DNA"/>
</dbReference>
<evidence type="ECO:0000313" key="5">
    <source>
        <dbReference type="Proteomes" id="UP000325313"/>
    </source>
</evidence>
<evidence type="ECO:0000313" key="4">
    <source>
        <dbReference type="Proteomes" id="UP000324748"/>
    </source>
</evidence>
<feature type="region of interest" description="Disordered" evidence="1">
    <location>
        <begin position="286"/>
        <end position="529"/>
    </location>
</feature>
<sequence>MSIRTKIRLSIRHTVETLNGNNGQLPYKENKSIIHTNGKKVFIWRGTGNDQPETSRAWPTNQVPLASGLETEISYQTSQSKRHFIASPVGLEPSRTSTLNTSQSVSSEILHKIFPSPSKLSSYSNFLKFLVSFHFFSFFILHCNIRLSSTSQHTFEIFLSNFLSNSFIKTKQPQMIMPSYRLEPINCSPLDLVNSSNQLGCHSKANTDQIPLTTATSFHLPSLQLDSEALLSLENFSMITLSAEKANEPLIRSSLEFSEEESFSDESTSQRTSFPASADFFHEHYDQQPLSSSSSSEKSSVLQELDPLSPTPILSRVAAEDSGKKDVQQINPPTKHSFAFLSQPYKAHISKSTSRSTLNQKRSQKFNQASPKNKKTSTQSETHDDHQQEELERSSKNNSPTKSKLGSQKGDRQSGSNHLEVGPTTSSSYRNSSPPNRPDRSPECQSHTMSSVFEDDSDDETDVHYLKKVLPAWITNSSNNKKSKSSPPPISTSPPATSKLVKQKSRIFKTHRSSLSAPLNSSSLPSPLS</sequence>
<protein>
    <submittedName>
        <fullName evidence="3">Uncharacterized protein</fullName>
    </submittedName>
</protein>
<feature type="compositionally biased region" description="Polar residues" evidence="1">
    <location>
        <begin position="396"/>
        <end position="406"/>
    </location>
</feature>
<feature type="compositionally biased region" description="Basic and acidic residues" evidence="1">
    <location>
        <begin position="381"/>
        <end position="395"/>
    </location>
</feature>
<dbReference type="EMBL" id="VSWC01000092">
    <property type="protein sequence ID" value="KAA1091464.1"/>
    <property type="molecule type" value="Genomic_DNA"/>
</dbReference>
<feature type="compositionally biased region" description="Basic and acidic residues" evidence="1">
    <location>
        <begin position="318"/>
        <end position="327"/>
    </location>
</feature>
<name>A0A5B0NSJ5_PUCGR</name>
<feature type="compositionally biased region" description="Basic residues" evidence="1">
    <location>
        <begin position="501"/>
        <end position="512"/>
    </location>
</feature>
<organism evidence="3 4">
    <name type="scientific">Puccinia graminis f. sp. tritici</name>
    <dbReference type="NCBI Taxonomy" id="56615"/>
    <lineage>
        <taxon>Eukaryota</taxon>
        <taxon>Fungi</taxon>
        <taxon>Dikarya</taxon>
        <taxon>Basidiomycota</taxon>
        <taxon>Pucciniomycotina</taxon>
        <taxon>Pucciniomycetes</taxon>
        <taxon>Pucciniales</taxon>
        <taxon>Pucciniaceae</taxon>
        <taxon>Puccinia</taxon>
    </lineage>
</organism>
<dbReference type="Proteomes" id="UP000324748">
    <property type="component" value="Unassembled WGS sequence"/>
</dbReference>
<accession>A0A5B0NSJ5</accession>
<feature type="compositionally biased region" description="Low complexity" evidence="1">
    <location>
        <begin position="513"/>
        <end position="529"/>
    </location>
</feature>
<dbReference type="AlphaFoldDB" id="A0A5B0NSJ5"/>
<feature type="compositionally biased region" description="Polar residues" evidence="1">
    <location>
        <begin position="350"/>
        <end position="380"/>
    </location>
</feature>
<evidence type="ECO:0000256" key="1">
    <source>
        <dbReference type="SAM" id="MobiDB-lite"/>
    </source>
</evidence>
<dbReference type="OrthoDB" id="2506084at2759"/>
<evidence type="ECO:0000313" key="2">
    <source>
        <dbReference type="EMBL" id="KAA1076103.1"/>
    </source>
</evidence>
<evidence type="ECO:0000313" key="3">
    <source>
        <dbReference type="EMBL" id="KAA1091464.1"/>
    </source>
</evidence>
<keyword evidence="4" id="KW-1185">Reference proteome</keyword>
<proteinExistence type="predicted"/>
<comment type="caution">
    <text evidence="3">The sequence shown here is derived from an EMBL/GenBank/DDBJ whole genome shotgun (WGS) entry which is preliminary data.</text>
</comment>
<dbReference type="Proteomes" id="UP000325313">
    <property type="component" value="Unassembled WGS sequence"/>
</dbReference>
<gene>
    <name evidence="3" type="ORF">PGT21_034267</name>
    <name evidence="2" type="ORF">PGTUg99_035742</name>
</gene>
<feature type="compositionally biased region" description="Low complexity" evidence="1">
    <location>
        <begin position="291"/>
        <end position="300"/>
    </location>
</feature>
<reference evidence="4 5" key="1">
    <citation type="submission" date="2019-05" db="EMBL/GenBank/DDBJ databases">
        <title>Emergence of the Ug99 lineage of the wheat stem rust pathogen through somatic hybridization.</title>
        <authorList>
            <person name="Li F."/>
            <person name="Upadhyaya N.M."/>
            <person name="Sperschneider J."/>
            <person name="Matny O."/>
            <person name="Nguyen-Phuc H."/>
            <person name="Mago R."/>
            <person name="Raley C."/>
            <person name="Miller M.E."/>
            <person name="Silverstein K.A.T."/>
            <person name="Henningsen E."/>
            <person name="Hirsch C.D."/>
            <person name="Visser B."/>
            <person name="Pretorius Z.A."/>
            <person name="Steffenson B.J."/>
            <person name="Schwessinger B."/>
            <person name="Dodds P.N."/>
            <person name="Figueroa M."/>
        </authorList>
    </citation>
    <scope>NUCLEOTIDE SEQUENCE [LARGE SCALE GENOMIC DNA]</scope>
    <source>
        <strain evidence="3">21-0</strain>
        <strain evidence="2 5">Ug99</strain>
    </source>
</reference>